<feature type="transmembrane region" description="Helical" evidence="2">
    <location>
        <begin position="202"/>
        <end position="221"/>
    </location>
</feature>
<evidence type="ECO:0000313" key="3">
    <source>
        <dbReference type="EMBL" id="KAA1380454.1"/>
    </source>
</evidence>
<name>A0A641AQS1_9ACTN</name>
<dbReference type="EMBL" id="SDPP02000001">
    <property type="protein sequence ID" value="KAA1380454.1"/>
    <property type="molecule type" value="Genomic_DNA"/>
</dbReference>
<feature type="transmembrane region" description="Helical" evidence="2">
    <location>
        <begin position="66"/>
        <end position="83"/>
    </location>
</feature>
<proteinExistence type="predicted"/>
<reference evidence="3" key="1">
    <citation type="submission" date="2019-09" db="EMBL/GenBank/DDBJ databases">
        <authorList>
            <person name="Li J."/>
        </authorList>
    </citation>
    <scope>NUCLEOTIDE SEQUENCE [LARGE SCALE GENOMIC DNA]</scope>
    <source>
        <strain evidence="3">NRBC 14897</strain>
    </source>
</reference>
<comment type="caution">
    <text evidence="3">The sequence shown here is derived from an EMBL/GenBank/DDBJ whole genome shotgun (WGS) entry which is preliminary data.</text>
</comment>
<dbReference type="OrthoDB" id="3786007at2"/>
<feature type="transmembrane region" description="Helical" evidence="2">
    <location>
        <begin position="171"/>
        <end position="190"/>
    </location>
</feature>
<gene>
    <name evidence="3" type="ORF">ESP62_004545</name>
</gene>
<keyword evidence="4" id="KW-1185">Reference proteome</keyword>
<keyword evidence="2" id="KW-1133">Transmembrane helix</keyword>
<evidence type="ECO:0000256" key="1">
    <source>
        <dbReference type="SAM" id="MobiDB-lite"/>
    </source>
</evidence>
<accession>A0A641AQS1</accession>
<feature type="transmembrane region" description="Helical" evidence="2">
    <location>
        <begin position="300"/>
        <end position="320"/>
    </location>
</feature>
<feature type="region of interest" description="Disordered" evidence="1">
    <location>
        <begin position="1"/>
        <end position="23"/>
    </location>
</feature>
<dbReference type="RefSeq" id="WP_129180932.1">
    <property type="nucleotide sequence ID" value="NZ_JAGIOG010000001.1"/>
</dbReference>
<feature type="transmembrane region" description="Helical" evidence="2">
    <location>
        <begin position="145"/>
        <end position="165"/>
    </location>
</feature>
<protein>
    <submittedName>
        <fullName evidence="3">Uncharacterized protein</fullName>
    </submittedName>
</protein>
<dbReference type="Proteomes" id="UP001515100">
    <property type="component" value="Unassembled WGS sequence"/>
</dbReference>
<organism evidence="3 4">
    <name type="scientific">Aeromicrobium fastidiosum</name>
    <dbReference type="NCBI Taxonomy" id="52699"/>
    <lineage>
        <taxon>Bacteria</taxon>
        <taxon>Bacillati</taxon>
        <taxon>Actinomycetota</taxon>
        <taxon>Actinomycetes</taxon>
        <taxon>Propionibacteriales</taxon>
        <taxon>Nocardioidaceae</taxon>
        <taxon>Aeromicrobium</taxon>
    </lineage>
</organism>
<sequence length="351" mass="36974">MTSTAQGGRRRLDASVPPEYDVPTREPRIESAKTVRLIMGGVFGLWVLGFAGALTAVVAVGVPSVVQRPSAALLMIVFAVGLIHRGGGHMRIWLPITAVLGVVAVVAENNVLLASAAALTAVLSAVWAVMVTRPADSVVGAIREFALTIVVALSGTTAVAAWNAPVNYQRFNLIVIAIAMGLAIALVWNLGAGLHGLGRQHLAILAGGAALLLLLLAYSSFVRTHGSQALVNAFSDIVTWMRQNFEGVPRPVEVFIGFPALIVGVSLRSKRREGWWVLVFAVIGTAVLSTSLVTPGAFPSYIGLSTLYSAVLGLAVGLVARHYAMRQGSARAARAIEEIVRVEPPRFAPLK</sequence>
<feature type="transmembrane region" description="Helical" evidence="2">
    <location>
        <begin position="37"/>
        <end position="60"/>
    </location>
</feature>
<feature type="transmembrane region" description="Helical" evidence="2">
    <location>
        <begin position="274"/>
        <end position="294"/>
    </location>
</feature>
<evidence type="ECO:0000256" key="2">
    <source>
        <dbReference type="SAM" id="Phobius"/>
    </source>
</evidence>
<feature type="transmembrane region" description="Helical" evidence="2">
    <location>
        <begin position="113"/>
        <end position="133"/>
    </location>
</feature>
<evidence type="ECO:0000313" key="4">
    <source>
        <dbReference type="Proteomes" id="UP001515100"/>
    </source>
</evidence>
<keyword evidence="2" id="KW-0812">Transmembrane</keyword>
<dbReference type="AlphaFoldDB" id="A0A641AQS1"/>
<keyword evidence="2" id="KW-0472">Membrane</keyword>